<evidence type="ECO:0000256" key="1">
    <source>
        <dbReference type="ARBA" id="ARBA00023002"/>
    </source>
</evidence>
<evidence type="ECO:0000313" key="3">
    <source>
        <dbReference type="Proteomes" id="UP001188597"/>
    </source>
</evidence>
<dbReference type="Proteomes" id="UP001188597">
    <property type="component" value="Unassembled WGS sequence"/>
</dbReference>
<dbReference type="GO" id="GO:0006081">
    <property type="term" value="P:aldehyde metabolic process"/>
    <property type="evidence" value="ECO:0007669"/>
    <property type="project" value="InterPro"/>
</dbReference>
<comment type="caution">
    <text evidence="2">The sequence shown here is derived from an EMBL/GenBank/DDBJ whole genome shotgun (WGS) entry which is preliminary data.</text>
</comment>
<dbReference type="EMBL" id="JAVXUP010000274">
    <property type="protein sequence ID" value="KAK3032295.1"/>
    <property type="molecule type" value="Genomic_DNA"/>
</dbReference>
<dbReference type="InterPro" id="IPR016161">
    <property type="entry name" value="Ald_DH/histidinol_DH"/>
</dbReference>
<name>A0AA89B8K7_9ASTE</name>
<dbReference type="GO" id="GO:0005737">
    <property type="term" value="C:cytoplasm"/>
    <property type="evidence" value="ECO:0007669"/>
    <property type="project" value="TreeGrafter"/>
</dbReference>
<proteinExistence type="predicted"/>
<evidence type="ECO:0000313" key="2">
    <source>
        <dbReference type="EMBL" id="KAK3032295.1"/>
    </source>
</evidence>
<dbReference type="GO" id="GO:0004029">
    <property type="term" value="F:aldehyde dehydrogenase (NAD+) activity"/>
    <property type="evidence" value="ECO:0007669"/>
    <property type="project" value="TreeGrafter"/>
</dbReference>
<evidence type="ECO:0008006" key="4">
    <source>
        <dbReference type="Google" id="ProtNLM"/>
    </source>
</evidence>
<dbReference type="Gene3D" id="3.40.605.10">
    <property type="entry name" value="Aldehyde Dehydrogenase, Chain A, domain 1"/>
    <property type="match status" value="1"/>
</dbReference>
<protein>
    <recommendedName>
        <fullName evidence="4">Aldehyde dehydrogenase</fullName>
    </recommendedName>
</protein>
<reference evidence="2" key="1">
    <citation type="submission" date="2022-12" db="EMBL/GenBank/DDBJ databases">
        <title>Draft genome assemblies for two species of Escallonia (Escalloniales).</title>
        <authorList>
            <person name="Chanderbali A."/>
            <person name="Dervinis C."/>
            <person name="Anghel I."/>
            <person name="Soltis D."/>
            <person name="Soltis P."/>
            <person name="Zapata F."/>
        </authorList>
    </citation>
    <scope>NUCLEOTIDE SEQUENCE</scope>
    <source>
        <strain evidence="2">UCBG64.0493</strain>
        <tissue evidence="2">Leaf</tissue>
    </source>
</reference>
<dbReference type="PANTHER" id="PTHR43570:SF17">
    <property type="entry name" value="ALDEHYDE DEHYDROGENASE FAMILY 3 MEMBER F1"/>
    <property type="match status" value="1"/>
</dbReference>
<dbReference type="AlphaFoldDB" id="A0AA89B8K7"/>
<dbReference type="InterPro" id="IPR012394">
    <property type="entry name" value="Aldehyde_DH_NAD(P)"/>
</dbReference>
<dbReference type="PANTHER" id="PTHR43570">
    <property type="entry name" value="ALDEHYDE DEHYDROGENASE"/>
    <property type="match status" value="1"/>
</dbReference>
<dbReference type="SUPFAM" id="SSF53720">
    <property type="entry name" value="ALDH-like"/>
    <property type="match status" value="1"/>
</dbReference>
<gene>
    <name evidence="2" type="ORF">RJ639_036252</name>
</gene>
<organism evidence="2 3">
    <name type="scientific">Escallonia herrerae</name>
    <dbReference type="NCBI Taxonomy" id="1293975"/>
    <lineage>
        <taxon>Eukaryota</taxon>
        <taxon>Viridiplantae</taxon>
        <taxon>Streptophyta</taxon>
        <taxon>Embryophyta</taxon>
        <taxon>Tracheophyta</taxon>
        <taxon>Spermatophyta</taxon>
        <taxon>Magnoliopsida</taxon>
        <taxon>eudicotyledons</taxon>
        <taxon>Gunneridae</taxon>
        <taxon>Pentapetalae</taxon>
        <taxon>asterids</taxon>
        <taxon>campanulids</taxon>
        <taxon>Escalloniales</taxon>
        <taxon>Escalloniaceae</taxon>
        <taxon>Escallonia</taxon>
    </lineage>
</organism>
<dbReference type="InterPro" id="IPR016162">
    <property type="entry name" value="Ald_DH_N"/>
</dbReference>
<keyword evidence="3" id="KW-1185">Reference proteome</keyword>
<keyword evidence="1" id="KW-0560">Oxidoreductase</keyword>
<accession>A0AA89B8K7</accession>
<sequence length="76" mass="9002">MAEQERNLAELRETFRSGRTRGVGWRKAQLRALLKLMDDNEDQIFNALQRDLGKHPVEAYHWSSEEIGQLFLVLYR</sequence>